<evidence type="ECO:0000256" key="1">
    <source>
        <dbReference type="SAM" id="Phobius"/>
    </source>
</evidence>
<dbReference type="PANTHER" id="PTHR30273:SF2">
    <property type="entry name" value="PROTEIN FECR"/>
    <property type="match status" value="1"/>
</dbReference>
<dbReference type="InterPro" id="IPR006860">
    <property type="entry name" value="FecR"/>
</dbReference>
<dbReference type="EMBL" id="JBHUDG010000041">
    <property type="protein sequence ID" value="MFD1631123.1"/>
    <property type="molecule type" value="Genomic_DNA"/>
</dbReference>
<accession>A0ABW4IEF9</accession>
<dbReference type="PANTHER" id="PTHR30273">
    <property type="entry name" value="PERIPLASMIC SIGNAL SENSOR AND SIGMA FACTOR ACTIVATOR FECR-RELATED"/>
    <property type="match status" value="1"/>
</dbReference>
<dbReference type="Proteomes" id="UP001597118">
    <property type="component" value="Unassembled WGS sequence"/>
</dbReference>
<feature type="domain" description="Protein FecR C-terminal" evidence="3">
    <location>
        <begin position="322"/>
        <end position="381"/>
    </location>
</feature>
<dbReference type="Pfam" id="PF16344">
    <property type="entry name" value="FecR_C"/>
    <property type="match status" value="1"/>
</dbReference>
<protein>
    <submittedName>
        <fullName evidence="4">FecR family protein</fullName>
    </submittedName>
</protein>
<dbReference type="RefSeq" id="WP_379663492.1">
    <property type="nucleotide sequence ID" value="NZ_JBHUDG010000041.1"/>
</dbReference>
<name>A0ABW4IEF9_9SPHI</name>
<feature type="domain" description="FecR protein" evidence="2">
    <location>
        <begin position="185"/>
        <end position="279"/>
    </location>
</feature>
<feature type="transmembrane region" description="Helical" evidence="1">
    <location>
        <begin position="91"/>
        <end position="112"/>
    </location>
</feature>
<keyword evidence="1" id="KW-1133">Transmembrane helix</keyword>
<reference evidence="5" key="1">
    <citation type="journal article" date="2019" name="Int. J. Syst. Evol. Microbiol.">
        <title>The Global Catalogue of Microorganisms (GCM) 10K type strain sequencing project: providing services to taxonomists for standard genome sequencing and annotation.</title>
        <authorList>
            <consortium name="The Broad Institute Genomics Platform"/>
            <consortium name="The Broad Institute Genome Sequencing Center for Infectious Disease"/>
            <person name="Wu L."/>
            <person name="Ma J."/>
        </authorList>
    </citation>
    <scope>NUCLEOTIDE SEQUENCE [LARGE SCALE GENOMIC DNA]</scope>
    <source>
        <strain evidence="5">CCUG 53762</strain>
    </source>
</reference>
<dbReference type="Pfam" id="PF04773">
    <property type="entry name" value="FecR"/>
    <property type="match status" value="1"/>
</dbReference>
<evidence type="ECO:0000313" key="4">
    <source>
        <dbReference type="EMBL" id="MFD1631123.1"/>
    </source>
</evidence>
<gene>
    <name evidence="4" type="ORF">ACFSAH_14705</name>
</gene>
<comment type="caution">
    <text evidence="4">The sequence shown here is derived from an EMBL/GenBank/DDBJ whole genome shotgun (WGS) entry which is preliminary data.</text>
</comment>
<dbReference type="Gene3D" id="3.55.50.30">
    <property type="match status" value="1"/>
</dbReference>
<evidence type="ECO:0000313" key="5">
    <source>
        <dbReference type="Proteomes" id="UP001597118"/>
    </source>
</evidence>
<keyword evidence="1" id="KW-0812">Transmembrane</keyword>
<dbReference type="Gene3D" id="2.60.120.1440">
    <property type="match status" value="1"/>
</dbReference>
<organism evidence="4 5">
    <name type="scientific">Pseudopedobacter beijingensis</name>
    <dbReference type="NCBI Taxonomy" id="1207056"/>
    <lineage>
        <taxon>Bacteria</taxon>
        <taxon>Pseudomonadati</taxon>
        <taxon>Bacteroidota</taxon>
        <taxon>Sphingobacteriia</taxon>
        <taxon>Sphingobacteriales</taxon>
        <taxon>Sphingobacteriaceae</taxon>
        <taxon>Pseudopedobacter</taxon>
    </lineage>
</organism>
<dbReference type="InterPro" id="IPR032508">
    <property type="entry name" value="FecR_C"/>
</dbReference>
<evidence type="ECO:0000259" key="3">
    <source>
        <dbReference type="Pfam" id="PF16344"/>
    </source>
</evidence>
<proteinExistence type="predicted"/>
<keyword evidence="5" id="KW-1185">Reference proteome</keyword>
<evidence type="ECO:0000259" key="2">
    <source>
        <dbReference type="Pfam" id="PF04773"/>
    </source>
</evidence>
<dbReference type="InterPro" id="IPR012373">
    <property type="entry name" value="Ferrdict_sens_TM"/>
</dbReference>
<keyword evidence="1" id="KW-0472">Membrane</keyword>
<sequence>MDINKFLKKYTENKYTEQEHQEFIDWLNGQSVNTVKKVLKNYYDVIKNDTKISDDIKGALTEEKREELLSRIEQVIVGTNRKEMQLRSYGFLKRVAAVAAILIVVISVFSHFHEDHNIRKEKTKKHQKEITSLILKDGAVLNLDSIREGEEIVQGAVKIQRSEDGQLIYNIIDKSGENLKNDYNTINTAIGKQSFVKLADGTKVWLNAASSLRFPVNFTKEERVVELEGEAYFEVAKEKRTFKIITNRQNVEVLGTHFNVNAYEDNQYVKTTLLEGSVRLNSAKSNQSVILRPGEQGIGSKNELFVREIDAQEVIGWKKGLFIFTNEPIHSVMKEISRWYNVEIVYEGQITEEGFVMNISRSENINDVLRKLEFTGLVHFKLMPGHVSGKEGRVIVMP</sequence>